<dbReference type="InterPro" id="IPR008921">
    <property type="entry name" value="DNA_pol3_clamp-load_cplx_C"/>
</dbReference>
<dbReference type="PANTHER" id="PTHR34388:SF1">
    <property type="entry name" value="DNA POLYMERASE III SUBUNIT DELTA"/>
    <property type="match status" value="1"/>
</dbReference>
<dbReference type="OrthoDB" id="9804983at2"/>
<sequence length="344" mass="37512">MAEIKSHEFEAFLQRAPRSGGIFLVYGPDRGLVSERAAQLARQTGVPLDDAFSVLKIAATELNGQPGRLLDEMNAIGLFGGDRLVWIKDAANERPLLDAIGILDKEPPRGVTLLIEAGDLKKGAGLRKAVEGARGAIAIPCYPDDSRALSALVDKELEAAGLRIVPAARQRLMDLIGGDRIASRNEIRKLALYCNGRVVVEEEDVLAAIGDASAISVDDAVDAILKGEQAAFLNAMQKIMSSKTPVFLVLQSCLRQFQLLDLMRAEMDEKRMAAAQVLGTLGRHLHFRRKPVIEQALKTWQLPAIRRETARLQSAILQSRERPALEGTIAMQTLLGTVLQSARR</sequence>
<dbReference type="SUPFAM" id="SSF52540">
    <property type="entry name" value="P-loop containing nucleoside triphosphate hydrolases"/>
    <property type="match status" value="1"/>
</dbReference>
<dbReference type="GO" id="GO:0003887">
    <property type="term" value="F:DNA-directed DNA polymerase activity"/>
    <property type="evidence" value="ECO:0007669"/>
    <property type="project" value="UniProtKB-KW"/>
</dbReference>
<dbReference type="SUPFAM" id="SSF48019">
    <property type="entry name" value="post-AAA+ oligomerization domain-like"/>
    <property type="match status" value="1"/>
</dbReference>
<comment type="caution">
    <text evidence="8">The sequence shown here is derived from an EMBL/GenBank/DDBJ whole genome shotgun (WGS) entry which is preliminary data.</text>
</comment>
<evidence type="ECO:0000256" key="6">
    <source>
        <dbReference type="ARBA" id="ARBA00034754"/>
    </source>
</evidence>
<name>A0A2T5BAP7_MYCDI</name>
<proteinExistence type="inferred from homology"/>
<dbReference type="Gene3D" id="1.20.272.10">
    <property type="match status" value="1"/>
</dbReference>
<gene>
    <name evidence="8" type="ORF">C7449_10373</name>
</gene>
<evidence type="ECO:0000256" key="7">
    <source>
        <dbReference type="ARBA" id="ARBA00049244"/>
    </source>
</evidence>
<comment type="catalytic activity">
    <reaction evidence="7">
        <text>DNA(n) + a 2'-deoxyribonucleoside 5'-triphosphate = DNA(n+1) + diphosphate</text>
        <dbReference type="Rhea" id="RHEA:22508"/>
        <dbReference type="Rhea" id="RHEA-COMP:17339"/>
        <dbReference type="Rhea" id="RHEA-COMP:17340"/>
        <dbReference type="ChEBI" id="CHEBI:33019"/>
        <dbReference type="ChEBI" id="CHEBI:61560"/>
        <dbReference type="ChEBI" id="CHEBI:173112"/>
        <dbReference type="EC" id="2.7.7.7"/>
    </reaction>
</comment>
<dbReference type="NCBIfam" id="TIGR01128">
    <property type="entry name" value="holA"/>
    <property type="match status" value="1"/>
</dbReference>
<dbReference type="EMBL" id="PZZZ01000003">
    <property type="protein sequence ID" value="PTM96060.1"/>
    <property type="molecule type" value="Genomic_DNA"/>
</dbReference>
<dbReference type="EC" id="2.7.7.7" evidence="1"/>
<dbReference type="GO" id="GO:0009360">
    <property type="term" value="C:DNA polymerase III complex"/>
    <property type="evidence" value="ECO:0007669"/>
    <property type="project" value="TreeGrafter"/>
</dbReference>
<evidence type="ECO:0000256" key="5">
    <source>
        <dbReference type="ARBA" id="ARBA00022932"/>
    </source>
</evidence>
<keyword evidence="3" id="KW-0548">Nucleotidyltransferase</keyword>
<dbReference type="GO" id="GO:0006261">
    <property type="term" value="P:DNA-templated DNA replication"/>
    <property type="evidence" value="ECO:0007669"/>
    <property type="project" value="TreeGrafter"/>
</dbReference>
<dbReference type="AlphaFoldDB" id="A0A2T5BAP7"/>
<dbReference type="PANTHER" id="PTHR34388">
    <property type="entry name" value="DNA POLYMERASE III SUBUNIT DELTA"/>
    <property type="match status" value="1"/>
</dbReference>
<comment type="similarity">
    <text evidence="6">Belongs to the DNA polymerase HolA subunit family.</text>
</comment>
<dbReference type="InterPro" id="IPR027417">
    <property type="entry name" value="P-loop_NTPase"/>
</dbReference>
<dbReference type="InterPro" id="IPR005790">
    <property type="entry name" value="DNA_polIII_delta"/>
</dbReference>
<reference evidence="8 9" key="1">
    <citation type="submission" date="2018-04" db="EMBL/GenBank/DDBJ databases">
        <title>Genomic Encyclopedia of Type Strains, Phase IV (KMG-IV): sequencing the most valuable type-strain genomes for metagenomic binning, comparative biology and taxonomic classification.</title>
        <authorList>
            <person name="Goeker M."/>
        </authorList>
    </citation>
    <scope>NUCLEOTIDE SEQUENCE [LARGE SCALE GENOMIC DNA]</scope>
    <source>
        <strain evidence="8 9">DSM 7138</strain>
    </source>
</reference>
<evidence type="ECO:0000256" key="4">
    <source>
        <dbReference type="ARBA" id="ARBA00022705"/>
    </source>
</evidence>
<keyword evidence="2" id="KW-0808">Transferase</keyword>
<dbReference type="Gene3D" id="3.40.50.300">
    <property type="entry name" value="P-loop containing nucleotide triphosphate hydrolases"/>
    <property type="match status" value="1"/>
</dbReference>
<dbReference type="GO" id="GO:0003677">
    <property type="term" value="F:DNA binding"/>
    <property type="evidence" value="ECO:0007669"/>
    <property type="project" value="InterPro"/>
</dbReference>
<evidence type="ECO:0000256" key="3">
    <source>
        <dbReference type="ARBA" id="ARBA00022695"/>
    </source>
</evidence>
<evidence type="ECO:0000313" key="9">
    <source>
        <dbReference type="Proteomes" id="UP000241247"/>
    </source>
</evidence>
<dbReference type="RefSeq" id="WP_108002156.1">
    <property type="nucleotide sequence ID" value="NZ_JBHEEX010000009.1"/>
</dbReference>
<accession>A0A2T5BAP7</accession>
<keyword evidence="5" id="KW-0239">DNA-directed DNA polymerase</keyword>
<dbReference type="Proteomes" id="UP000241247">
    <property type="component" value="Unassembled WGS sequence"/>
</dbReference>
<keyword evidence="9" id="KW-1185">Reference proteome</keyword>
<protein>
    <recommendedName>
        <fullName evidence="1">DNA-directed DNA polymerase</fullName>
        <ecNumber evidence="1">2.7.7.7</ecNumber>
    </recommendedName>
</protein>
<evidence type="ECO:0000313" key="8">
    <source>
        <dbReference type="EMBL" id="PTM96060.1"/>
    </source>
</evidence>
<organism evidence="8 9">
    <name type="scientific">Mycoplana dimorpha</name>
    <dbReference type="NCBI Taxonomy" id="28320"/>
    <lineage>
        <taxon>Bacteria</taxon>
        <taxon>Pseudomonadati</taxon>
        <taxon>Pseudomonadota</taxon>
        <taxon>Alphaproteobacteria</taxon>
        <taxon>Hyphomicrobiales</taxon>
        <taxon>Rhizobiaceae</taxon>
        <taxon>Mycoplana</taxon>
    </lineage>
</organism>
<evidence type="ECO:0000256" key="1">
    <source>
        <dbReference type="ARBA" id="ARBA00012417"/>
    </source>
</evidence>
<evidence type="ECO:0000256" key="2">
    <source>
        <dbReference type="ARBA" id="ARBA00022679"/>
    </source>
</evidence>
<keyword evidence="4" id="KW-0235">DNA replication</keyword>
<dbReference type="Gene3D" id="1.10.8.60">
    <property type="match status" value="1"/>
</dbReference>